<name>A0A6A6FQC3_9PEZI</name>
<protein>
    <submittedName>
        <fullName evidence="2">Uncharacterized protein</fullName>
    </submittedName>
</protein>
<dbReference type="AlphaFoldDB" id="A0A6A6FQC3"/>
<evidence type="ECO:0000313" key="3">
    <source>
        <dbReference type="Proteomes" id="UP000799539"/>
    </source>
</evidence>
<sequence length="186" mass="20946">MSPQVPALPRSDSKARLLSHIGLDMENNIHRRAYTLMKLEASEGRKRIIAVLDARAAMDGSTPSGRPTSYTTSQVDEEIMDEEVRRIYHTAQPTTRTLYDLAVDPQFPERPNWIIRWMLWHVFRYRDGRQAQKAVVGATDGVGNDDGSPSPTSPSQVAMPVTMTRGSVSDGHCRGYFDPVRGRYRN</sequence>
<dbReference type="Proteomes" id="UP000799539">
    <property type="component" value="Unassembled WGS sequence"/>
</dbReference>
<evidence type="ECO:0000256" key="1">
    <source>
        <dbReference type="SAM" id="MobiDB-lite"/>
    </source>
</evidence>
<accession>A0A6A6FQC3</accession>
<evidence type="ECO:0000313" key="2">
    <source>
        <dbReference type="EMBL" id="KAF2215494.1"/>
    </source>
</evidence>
<feature type="compositionally biased region" description="Polar residues" evidence="1">
    <location>
        <begin position="147"/>
        <end position="156"/>
    </location>
</feature>
<dbReference type="EMBL" id="ML992666">
    <property type="protein sequence ID" value="KAF2215494.1"/>
    <property type="molecule type" value="Genomic_DNA"/>
</dbReference>
<organism evidence="2 3">
    <name type="scientific">Cercospora zeae-maydis SCOH1-5</name>
    <dbReference type="NCBI Taxonomy" id="717836"/>
    <lineage>
        <taxon>Eukaryota</taxon>
        <taxon>Fungi</taxon>
        <taxon>Dikarya</taxon>
        <taxon>Ascomycota</taxon>
        <taxon>Pezizomycotina</taxon>
        <taxon>Dothideomycetes</taxon>
        <taxon>Dothideomycetidae</taxon>
        <taxon>Mycosphaerellales</taxon>
        <taxon>Mycosphaerellaceae</taxon>
        <taxon>Cercospora</taxon>
    </lineage>
</organism>
<reference evidence="2" key="1">
    <citation type="journal article" date="2020" name="Stud. Mycol.">
        <title>101 Dothideomycetes genomes: a test case for predicting lifestyles and emergence of pathogens.</title>
        <authorList>
            <person name="Haridas S."/>
            <person name="Albert R."/>
            <person name="Binder M."/>
            <person name="Bloem J."/>
            <person name="Labutti K."/>
            <person name="Salamov A."/>
            <person name="Andreopoulos B."/>
            <person name="Baker S."/>
            <person name="Barry K."/>
            <person name="Bills G."/>
            <person name="Bluhm B."/>
            <person name="Cannon C."/>
            <person name="Castanera R."/>
            <person name="Culley D."/>
            <person name="Daum C."/>
            <person name="Ezra D."/>
            <person name="Gonzalez J."/>
            <person name="Henrissat B."/>
            <person name="Kuo A."/>
            <person name="Liang C."/>
            <person name="Lipzen A."/>
            <person name="Lutzoni F."/>
            <person name="Magnuson J."/>
            <person name="Mondo S."/>
            <person name="Nolan M."/>
            <person name="Ohm R."/>
            <person name="Pangilinan J."/>
            <person name="Park H.-J."/>
            <person name="Ramirez L."/>
            <person name="Alfaro M."/>
            <person name="Sun H."/>
            <person name="Tritt A."/>
            <person name="Yoshinaga Y."/>
            <person name="Zwiers L.-H."/>
            <person name="Turgeon B."/>
            <person name="Goodwin S."/>
            <person name="Spatafora J."/>
            <person name="Crous P."/>
            <person name="Grigoriev I."/>
        </authorList>
    </citation>
    <scope>NUCLEOTIDE SEQUENCE</scope>
    <source>
        <strain evidence="2">SCOH1-5</strain>
    </source>
</reference>
<feature type="region of interest" description="Disordered" evidence="1">
    <location>
        <begin position="138"/>
        <end position="159"/>
    </location>
</feature>
<gene>
    <name evidence="2" type="ORF">CERZMDRAFT_94899</name>
</gene>
<keyword evidence="3" id="KW-1185">Reference proteome</keyword>
<dbReference type="OrthoDB" id="4502478at2759"/>
<proteinExistence type="predicted"/>